<evidence type="ECO:0000256" key="1">
    <source>
        <dbReference type="SAM" id="Coils"/>
    </source>
</evidence>
<keyword evidence="1" id="KW-0175">Coiled coil</keyword>
<keyword evidence="3" id="KW-0812">Transmembrane</keyword>
<accession>A0A8H4XK29</accession>
<gene>
    <name evidence="4" type="ORF">FZEAL_5844</name>
</gene>
<organism evidence="4 5">
    <name type="scientific">Fusarium zealandicum</name>
    <dbReference type="NCBI Taxonomy" id="1053134"/>
    <lineage>
        <taxon>Eukaryota</taxon>
        <taxon>Fungi</taxon>
        <taxon>Dikarya</taxon>
        <taxon>Ascomycota</taxon>
        <taxon>Pezizomycotina</taxon>
        <taxon>Sordariomycetes</taxon>
        <taxon>Hypocreomycetidae</taxon>
        <taxon>Hypocreales</taxon>
        <taxon>Nectriaceae</taxon>
        <taxon>Fusarium</taxon>
        <taxon>Fusarium staphyleae species complex</taxon>
    </lineage>
</organism>
<reference evidence="4" key="1">
    <citation type="journal article" date="2020" name="BMC Genomics">
        <title>Correction to: Identification and distribution of gene clusters required for synthesis of sphingolipid metabolism inhibitors in diverse species of the filamentous fungus Fusarium.</title>
        <authorList>
            <person name="Kim H.S."/>
            <person name="Lohmar J.M."/>
            <person name="Busman M."/>
            <person name="Brown D.W."/>
            <person name="Naumann T.A."/>
            <person name="Divon H.H."/>
            <person name="Lysoe E."/>
            <person name="Uhlig S."/>
            <person name="Proctor R.H."/>
        </authorList>
    </citation>
    <scope>NUCLEOTIDE SEQUENCE</scope>
    <source>
        <strain evidence="4">NRRL 22465</strain>
    </source>
</reference>
<evidence type="ECO:0000256" key="3">
    <source>
        <dbReference type="SAM" id="Phobius"/>
    </source>
</evidence>
<feature type="transmembrane region" description="Helical" evidence="3">
    <location>
        <begin position="128"/>
        <end position="147"/>
    </location>
</feature>
<dbReference type="AlphaFoldDB" id="A0A8H4XK29"/>
<comment type="caution">
    <text evidence="4">The sequence shown here is derived from an EMBL/GenBank/DDBJ whole genome shotgun (WGS) entry which is preliminary data.</text>
</comment>
<sequence length="167" mass="18926">MSDQTAKPTTTTPRNEFSPTHQLYTTATPIRFAPRSTRDTIADHNLVVLDPRNVQQWQLDVCEARLSETASSIAKYEGRVRELEAQMDSAKDLGAHEKLNDELKALREELGLLAIARRENDEANRGSWFPWKTFFLLVVLGGLGMLVNSSEKGLFERIFVEMIDYGL</sequence>
<feature type="region of interest" description="Disordered" evidence="2">
    <location>
        <begin position="1"/>
        <end position="23"/>
    </location>
</feature>
<evidence type="ECO:0000256" key="2">
    <source>
        <dbReference type="SAM" id="MobiDB-lite"/>
    </source>
</evidence>
<keyword evidence="3" id="KW-1133">Transmembrane helix</keyword>
<feature type="coiled-coil region" evidence="1">
    <location>
        <begin position="66"/>
        <end position="116"/>
    </location>
</feature>
<proteinExistence type="predicted"/>
<keyword evidence="5" id="KW-1185">Reference proteome</keyword>
<evidence type="ECO:0000313" key="5">
    <source>
        <dbReference type="Proteomes" id="UP000635477"/>
    </source>
</evidence>
<evidence type="ECO:0000313" key="4">
    <source>
        <dbReference type="EMBL" id="KAF4977654.1"/>
    </source>
</evidence>
<dbReference type="OrthoDB" id="5056520at2759"/>
<dbReference type="Proteomes" id="UP000635477">
    <property type="component" value="Unassembled WGS sequence"/>
</dbReference>
<name>A0A8H4XK29_9HYPO</name>
<dbReference type="EMBL" id="JABEYC010000424">
    <property type="protein sequence ID" value="KAF4977654.1"/>
    <property type="molecule type" value="Genomic_DNA"/>
</dbReference>
<protein>
    <submittedName>
        <fullName evidence="4">Uncharacterized protein</fullName>
    </submittedName>
</protein>
<keyword evidence="3" id="KW-0472">Membrane</keyword>
<reference evidence="4" key="2">
    <citation type="submission" date="2020-05" db="EMBL/GenBank/DDBJ databases">
        <authorList>
            <person name="Kim H.-S."/>
            <person name="Proctor R.H."/>
            <person name="Brown D.W."/>
        </authorList>
    </citation>
    <scope>NUCLEOTIDE SEQUENCE</scope>
    <source>
        <strain evidence="4">NRRL 22465</strain>
    </source>
</reference>